<evidence type="ECO:0000313" key="2">
    <source>
        <dbReference type="EMBL" id="MET3653935.1"/>
    </source>
</evidence>
<protein>
    <submittedName>
        <fullName evidence="2">Uncharacterized protein</fullName>
    </submittedName>
</protein>
<name>A0ABV2K009_9GAMM</name>
<reference evidence="2 3" key="1">
    <citation type="submission" date="2024-06" db="EMBL/GenBank/DDBJ databases">
        <title>Sorghum-associated microbial communities from plants grown in Nebraska, USA.</title>
        <authorList>
            <person name="Schachtman D."/>
        </authorList>
    </citation>
    <scope>NUCLEOTIDE SEQUENCE [LARGE SCALE GENOMIC DNA]</scope>
    <source>
        <strain evidence="2 3">1073</strain>
    </source>
</reference>
<keyword evidence="1" id="KW-0732">Signal</keyword>
<feature type="chain" id="PRO_5045217340" evidence="1">
    <location>
        <begin position="24"/>
        <end position="186"/>
    </location>
</feature>
<feature type="signal peptide" evidence="1">
    <location>
        <begin position="1"/>
        <end position="23"/>
    </location>
</feature>
<dbReference type="Proteomes" id="UP001549184">
    <property type="component" value="Unassembled WGS sequence"/>
</dbReference>
<keyword evidence="3" id="KW-1185">Reference proteome</keyword>
<accession>A0ABV2K009</accession>
<proteinExistence type="predicted"/>
<sequence length="186" mass="20523">MTSRAAIFALFLGLCSILQTALAGDDACRKLLPAELASALARRFHEYRTPQEGDNLTEDLHWAIEHGASGCLGAESGDFYGDGNVQWVVALRSKEKAESALIVVARKTRSGWRFDELLDWPKLASRLFVGRALPGNYERGERYPATGNEPERLMCPHDAVAIGETEASQVNYCHVEGRWVSITVSE</sequence>
<dbReference type="RefSeq" id="WP_354015312.1">
    <property type="nucleotide sequence ID" value="NZ_JBEPMU010000006.1"/>
</dbReference>
<organism evidence="2 3">
    <name type="scientific">Dyella japonica</name>
    <dbReference type="NCBI Taxonomy" id="231455"/>
    <lineage>
        <taxon>Bacteria</taxon>
        <taxon>Pseudomonadati</taxon>
        <taxon>Pseudomonadota</taxon>
        <taxon>Gammaproteobacteria</taxon>
        <taxon>Lysobacterales</taxon>
        <taxon>Rhodanobacteraceae</taxon>
        <taxon>Dyella</taxon>
    </lineage>
</organism>
<comment type="caution">
    <text evidence="2">The sequence shown here is derived from an EMBL/GenBank/DDBJ whole genome shotgun (WGS) entry which is preliminary data.</text>
</comment>
<evidence type="ECO:0000256" key="1">
    <source>
        <dbReference type="SAM" id="SignalP"/>
    </source>
</evidence>
<evidence type="ECO:0000313" key="3">
    <source>
        <dbReference type="Proteomes" id="UP001549184"/>
    </source>
</evidence>
<gene>
    <name evidence="2" type="ORF">ABIC75_003673</name>
</gene>
<dbReference type="EMBL" id="JBEPMU010000006">
    <property type="protein sequence ID" value="MET3653935.1"/>
    <property type="molecule type" value="Genomic_DNA"/>
</dbReference>